<dbReference type="GO" id="GO:0003677">
    <property type="term" value="F:DNA binding"/>
    <property type="evidence" value="ECO:0007669"/>
    <property type="project" value="InterPro"/>
</dbReference>
<dbReference type="Proteomes" id="UP000051012">
    <property type="component" value="Unassembled WGS sequence"/>
</dbReference>
<dbReference type="CDD" id="cd06171">
    <property type="entry name" value="Sigma70_r4"/>
    <property type="match status" value="1"/>
</dbReference>
<sequence length="218" mass="25530">MKVRYMNKDVEKVLSPDSAKHRGGKNLSNGVNDLTEKLSKYRELSDEELIHLVKSGEIAPFDELVRRNEVRIHDLCYKMVRNYDDAKDLAQETFLKAYRKIKKFDGRSKFSTWLYRIAVNNCLNFLKRQKPTEQLYDEIIGSRHDDPVQIYKSKKLRERIAEAVAKLPEVQKAVFTLRTLEDLSYQEVSDILKKPISTVKVNHHLAVKNLRNRLRGKV</sequence>
<dbReference type="EMBL" id="LJNI01000011">
    <property type="protein sequence ID" value="KPJ74207.1"/>
    <property type="molecule type" value="Genomic_DNA"/>
</dbReference>
<comment type="caution">
    <text evidence="7">The sequence shown here is derived from an EMBL/GenBank/DDBJ whole genome shotgun (WGS) entry which is preliminary data.</text>
</comment>
<dbReference type="InterPro" id="IPR013324">
    <property type="entry name" value="RNA_pol_sigma_r3/r4-like"/>
</dbReference>
<evidence type="ECO:0000259" key="6">
    <source>
        <dbReference type="Pfam" id="PF08281"/>
    </source>
</evidence>
<evidence type="ECO:0000256" key="1">
    <source>
        <dbReference type="ARBA" id="ARBA00010641"/>
    </source>
</evidence>
<dbReference type="NCBIfam" id="TIGR02937">
    <property type="entry name" value="sigma70-ECF"/>
    <property type="match status" value="1"/>
</dbReference>
<evidence type="ECO:0000256" key="4">
    <source>
        <dbReference type="ARBA" id="ARBA00023163"/>
    </source>
</evidence>
<dbReference type="Pfam" id="PF08281">
    <property type="entry name" value="Sigma70_r4_2"/>
    <property type="match status" value="1"/>
</dbReference>
<dbReference type="InterPro" id="IPR007627">
    <property type="entry name" value="RNA_pol_sigma70_r2"/>
</dbReference>
<gene>
    <name evidence="7" type="ORF">AMJ52_01425</name>
</gene>
<dbReference type="InterPro" id="IPR013249">
    <property type="entry name" value="RNA_pol_sigma70_r4_t2"/>
</dbReference>
<dbReference type="InterPro" id="IPR013325">
    <property type="entry name" value="RNA_pol_sigma_r2"/>
</dbReference>
<keyword evidence="3" id="KW-0731">Sigma factor</keyword>
<evidence type="ECO:0000256" key="2">
    <source>
        <dbReference type="ARBA" id="ARBA00023015"/>
    </source>
</evidence>
<dbReference type="PANTHER" id="PTHR43133">
    <property type="entry name" value="RNA POLYMERASE ECF-TYPE SIGMA FACTO"/>
    <property type="match status" value="1"/>
</dbReference>
<name>A0A0S7YI47_UNCT6</name>
<dbReference type="Gene3D" id="1.10.10.10">
    <property type="entry name" value="Winged helix-like DNA-binding domain superfamily/Winged helix DNA-binding domain"/>
    <property type="match status" value="1"/>
</dbReference>
<proteinExistence type="inferred from homology"/>
<dbReference type="AlphaFoldDB" id="A0A0S7YI47"/>
<evidence type="ECO:0000259" key="5">
    <source>
        <dbReference type="Pfam" id="PF04542"/>
    </source>
</evidence>
<comment type="similarity">
    <text evidence="1">Belongs to the sigma-70 factor family. ECF subfamily.</text>
</comment>
<keyword evidence="4" id="KW-0804">Transcription</keyword>
<dbReference type="Pfam" id="PF04542">
    <property type="entry name" value="Sigma70_r2"/>
    <property type="match status" value="1"/>
</dbReference>
<evidence type="ECO:0008006" key="9">
    <source>
        <dbReference type="Google" id="ProtNLM"/>
    </source>
</evidence>
<dbReference type="GO" id="GO:0016987">
    <property type="term" value="F:sigma factor activity"/>
    <property type="evidence" value="ECO:0007669"/>
    <property type="project" value="UniProtKB-KW"/>
</dbReference>
<dbReference type="InterPro" id="IPR014284">
    <property type="entry name" value="RNA_pol_sigma-70_dom"/>
</dbReference>
<dbReference type="InterPro" id="IPR039425">
    <property type="entry name" value="RNA_pol_sigma-70-like"/>
</dbReference>
<feature type="domain" description="RNA polymerase sigma-70 region 2" evidence="5">
    <location>
        <begin position="64"/>
        <end position="130"/>
    </location>
</feature>
<reference evidence="7 8" key="1">
    <citation type="journal article" date="2015" name="Microbiome">
        <title>Genomic resolution of linkages in carbon, nitrogen, and sulfur cycling among widespread estuary sediment bacteria.</title>
        <authorList>
            <person name="Baker B.J."/>
            <person name="Lazar C.S."/>
            <person name="Teske A.P."/>
            <person name="Dick G.J."/>
        </authorList>
    </citation>
    <scope>NUCLEOTIDE SEQUENCE [LARGE SCALE GENOMIC DNA]</scope>
    <source>
        <strain evidence="7">DG_78</strain>
    </source>
</reference>
<dbReference type="InterPro" id="IPR036388">
    <property type="entry name" value="WH-like_DNA-bd_sf"/>
</dbReference>
<evidence type="ECO:0000313" key="7">
    <source>
        <dbReference type="EMBL" id="KPJ74207.1"/>
    </source>
</evidence>
<dbReference type="PANTHER" id="PTHR43133:SF51">
    <property type="entry name" value="RNA POLYMERASE SIGMA FACTOR"/>
    <property type="match status" value="1"/>
</dbReference>
<feature type="domain" description="RNA polymerase sigma factor 70 region 4 type 2" evidence="6">
    <location>
        <begin position="157"/>
        <end position="210"/>
    </location>
</feature>
<evidence type="ECO:0000313" key="8">
    <source>
        <dbReference type="Proteomes" id="UP000051012"/>
    </source>
</evidence>
<accession>A0A0S7YI47</accession>
<organism evidence="7 8">
    <name type="scientific">candidate division TA06 bacterium DG_78</name>
    <dbReference type="NCBI Taxonomy" id="1703772"/>
    <lineage>
        <taxon>Bacteria</taxon>
        <taxon>Bacteria division TA06</taxon>
    </lineage>
</organism>
<dbReference type="Gene3D" id="1.10.1740.10">
    <property type="match status" value="1"/>
</dbReference>
<evidence type="ECO:0000256" key="3">
    <source>
        <dbReference type="ARBA" id="ARBA00023082"/>
    </source>
</evidence>
<dbReference type="SUPFAM" id="SSF88659">
    <property type="entry name" value="Sigma3 and sigma4 domains of RNA polymerase sigma factors"/>
    <property type="match status" value="1"/>
</dbReference>
<keyword evidence="2" id="KW-0805">Transcription regulation</keyword>
<dbReference type="GO" id="GO:0006352">
    <property type="term" value="P:DNA-templated transcription initiation"/>
    <property type="evidence" value="ECO:0007669"/>
    <property type="project" value="InterPro"/>
</dbReference>
<protein>
    <recommendedName>
        <fullName evidence="9">RNA polymerase subunit sigma-24</fullName>
    </recommendedName>
</protein>
<dbReference type="SUPFAM" id="SSF88946">
    <property type="entry name" value="Sigma2 domain of RNA polymerase sigma factors"/>
    <property type="match status" value="1"/>
</dbReference>